<evidence type="ECO:0000313" key="3">
    <source>
        <dbReference type="EMBL" id="SEJ86214.1"/>
    </source>
</evidence>
<reference evidence="3 4" key="1">
    <citation type="submission" date="2016-10" db="EMBL/GenBank/DDBJ databases">
        <authorList>
            <person name="de Groot N.N."/>
        </authorList>
    </citation>
    <scope>NUCLEOTIDE SEQUENCE [LARGE SCALE GENOMIC DNA]</scope>
    <source>
        <strain evidence="3 4">DSM 2179</strain>
    </source>
</reference>
<evidence type="ECO:0000313" key="4">
    <source>
        <dbReference type="Proteomes" id="UP000199662"/>
    </source>
</evidence>
<dbReference type="GO" id="GO:0016852">
    <property type="term" value="F:sirohydrochlorin cobaltochelatase activity"/>
    <property type="evidence" value="ECO:0007669"/>
    <property type="project" value="InterPro"/>
</dbReference>
<accession>A0A1H7CAA3</accession>
<gene>
    <name evidence="3" type="ORF">SAMN05660742_12056</name>
</gene>
<dbReference type="SUPFAM" id="SSF53800">
    <property type="entry name" value="Chelatase"/>
    <property type="match status" value="1"/>
</dbReference>
<name>A0A1H7CAA3_9FIRM</name>
<dbReference type="Proteomes" id="UP000199662">
    <property type="component" value="Unassembled WGS sequence"/>
</dbReference>
<feature type="binding site" evidence="2">
    <location>
        <position position="215"/>
    </location>
    <ligand>
        <name>Co(2+)</name>
        <dbReference type="ChEBI" id="CHEBI:48828"/>
    </ligand>
</feature>
<keyword evidence="4" id="KW-1185">Reference proteome</keyword>
<dbReference type="RefSeq" id="WP_091834410.1">
    <property type="nucleotide sequence ID" value="NZ_FNZK01000020.1"/>
</dbReference>
<dbReference type="AlphaFoldDB" id="A0A1H7CAA3"/>
<dbReference type="Gene3D" id="3.40.50.1400">
    <property type="match status" value="2"/>
</dbReference>
<dbReference type="InterPro" id="IPR010388">
    <property type="entry name" value="Anaerobic_Co-chelatase"/>
</dbReference>
<sequence length="268" mass="30510">MKKAIILVSFGVVDEHIRLKCLDSIVLKIKQFFPDYTVCTAFTSMFILKKLRKQNIHIDSLPEVLTKLQQEQYEEVVIQPTHLTPGEEYENKIIAVSEVYKTVFPKLKVGSPVFSVEDEIPDKDDYRIGLKCILQQIVSLAKTEEVVLMGHGSPHQHNPIYEILQRKADELNLPITIGVLEPTDYPGLEDVIARLKNKNKKNIYLMPLLLAGGMHIMQDMAGESPDSWLNKLKHAGFSVRIYTKGLGENEAFQDIYIQHIQAALELKN</sequence>
<dbReference type="Pfam" id="PF06180">
    <property type="entry name" value="CbiK"/>
    <property type="match status" value="1"/>
</dbReference>
<dbReference type="GO" id="GO:0019251">
    <property type="term" value="P:anaerobic cobalamin biosynthetic process"/>
    <property type="evidence" value="ECO:0007669"/>
    <property type="project" value="InterPro"/>
</dbReference>
<organism evidence="3 4">
    <name type="scientific">Propionispira arboris</name>
    <dbReference type="NCBI Taxonomy" id="84035"/>
    <lineage>
        <taxon>Bacteria</taxon>
        <taxon>Bacillati</taxon>
        <taxon>Bacillota</taxon>
        <taxon>Negativicutes</taxon>
        <taxon>Selenomonadales</taxon>
        <taxon>Selenomonadaceae</taxon>
        <taxon>Propionispira</taxon>
    </lineage>
</organism>
<dbReference type="PIRSF" id="PIRSF033579">
    <property type="entry name" value="Anaer_Co_chel"/>
    <property type="match status" value="1"/>
</dbReference>
<dbReference type="EMBL" id="FNZK01000020">
    <property type="protein sequence ID" value="SEJ86214.1"/>
    <property type="molecule type" value="Genomic_DNA"/>
</dbReference>
<dbReference type="GO" id="GO:0046872">
    <property type="term" value="F:metal ion binding"/>
    <property type="evidence" value="ECO:0007669"/>
    <property type="project" value="UniProtKB-KW"/>
</dbReference>
<dbReference type="STRING" id="84035.SAMN05660742_12056"/>
<proteinExistence type="predicted"/>
<feature type="binding site" evidence="2">
    <location>
        <position position="181"/>
    </location>
    <ligand>
        <name>Co(2+)</name>
        <dbReference type="ChEBI" id="CHEBI:48828"/>
    </ligand>
</feature>
<protein>
    <submittedName>
        <fullName evidence="3">Sirohydrochlorin cobaltochelatase</fullName>
    </submittedName>
</protein>
<keyword evidence="2" id="KW-0170">Cobalt</keyword>
<feature type="binding site" evidence="2">
    <location>
        <position position="151"/>
    </location>
    <ligand>
        <name>Co(2+)</name>
        <dbReference type="ChEBI" id="CHEBI:48828"/>
    </ligand>
</feature>
<evidence type="ECO:0000256" key="1">
    <source>
        <dbReference type="PIRSR" id="PIRSR033579-1"/>
    </source>
</evidence>
<evidence type="ECO:0000256" key="2">
    <source>
        <dbReference type="PIRSR" id="PIRSR033579-3"/>
    </source>
</evidence>
<keyword evidence="2" id="KW-0479">Metal-binding</keyword>
<feature type="active site" description="Proton acceptor" evidence="1">
    <location>
        <position position="151"/>
    </location>
</feature>